<dbReference type="PIRSF" id="PIRSF028739">
    <property type="entry name" value="Folate_carrier"/>
    <property type="match status" value="1"/>
</dbReference>
<dbReference type="PANTHER" id="PTHR10686:SF18">
    <property type="entry name" value="IP11787P-RELATED"/>
    <property type="match status" value="1"/>
</dbReference>
<evidence type="ECO:0000256" key="7">
    <source>
        <dbReference type="PIRNR" id="PIRNR028739"/>
    </source>
</evidence>
<evidence type="ECO:0000256" key="5">
    <source>
        <dbReference type="ARBA" id="ARBA00023136"/>
    </source>
</evidence>
<keyword evidence="2 8" id="KW-0812">Transmembrane</keyword>
<evidence type="ECO:0000256" key="2">
    <source>
        <dbReference type="ARBA" id="ARBA00022692"/>
    </source>
</evidence>
<keyword evidence="6" id="KW-0325">Glycoprotein</keyword>
<evidence type="ECO:0000256" key="1">
    <source>
        <dbReference type="ARBA" id="ARBA00005773"/>
    </source>
</evidence>
<dbReference type="FunFam" id="1.20.1250.20:FF:000298">
    <property type="entry name" value="Thiamine transporter"/>
    <property type="match status" value="1"/>
</dbReference>
<feature type="transmembrane region" description="Helical" evidence="8">
    <location>
        <begin position="354"/>
        <end position="379"/>
    </location>
</feature>
<organism evidence="9 10">
    <name type="scientific">Acanthoscelides obtectus</name>
    <name type="common">Bean weevil</name>
    <name type="synonym">Bruchus obtectus</name>
    <dbReference type="NCBI Taxonomy" id="200917"/>
    <lineage>
        <taxon>Eukaryota</taxon>
        <taxon>Metazoa</taxon>
        <taxon>Ecdysozoa</taxon>
        <taxon>Arthropoda</taxon>
        <taxon>Hexapoda</taxon>
        <taxon>Insecta</taxon>
        <taxon>Pterygota</taxon>
        <taxon>Neoptera</taxon>
        <taxon>Endopterygota</taxon>
        <taxon>Coleoptera</taxon>
        <taxon>Polyphaga</taxon>
        <taxon>Cucujiformia</taxon>
        <taxon>Chrysomeloidea</taxon>
        <taxon>Chrysomelidae</taxon>
        <taxon>Bruchinae</taxon>
        <taxon>Bruchini</taxon>
        <taxon>Acanthoscelides</taxon>
    </lineage>
</organism>
<evidence type="ECO:0000256" key="8">
    <source>
        <dbReference type="SAM" id="Phobius"/>
    </source>
</evidence>
<feature type="transmembrane region" description="Helical" evidence="8">
    <location>
        <begin position="165"/>
        <end position="186"/>
    </location>
</feature>
<dbReference type="AlphaFoldDB" id="A0A9P0JS29"/>
<protein>
    <submittedName>
        <fullName evidence="9">Uncharacterized protein</fullName>
    </submittedName>
</protein>
<dbReference type="GO" id="GO:0005542">
    <property type="term" value="F:folic acid binding"/>
    <property type="evidence" value="ECO:0007669"/>
    <property type="project" value="UniProtKB-KW"/>
</dbReference>
<evidence type="ECO:0000313" key="10">
    <source>
        <dbReference type="Proteomes" id="UP001152888"/>
    </source>
</evidence>
<keyword evidence="3" id="KW-0290">Folate-binding</keyword>
<dbReference type="InterPro" id="IPR002666">
    <property type="entry name" value="Folate_carrier"/>
</dbReference>
<dbReference type="GO" id="GO:0005886">
    <property type="term" value="C:plasma membrane"/>
    <property type="evidence" value="ECO:0007669"/>
    <property type="project" value="UniProtKB-UniRule"/>
</dbReference>
<sequence length="430" mass="48776">MQEWLKLSLLLSIFGFLKEIRPSEPFIYEFLVDDSWRNVTDDEVTQIVYPAGTFSYLVQLVVVFLITDLCRYKPLIILLGIAGCVVWSLLLWTKSLVGLIIVEIFYGTFCASEVAYYTYIYAKVDTEYFQLVTSHTRAAILAGSTISGVLAQLLVHFHWMDYRQLNYITFAAMIAATLWAFLLPCVDTSIYFHQEGSEKQPLLNKFQSAFALMSAHFSNSFRNTYVLKWSLWYALSTCGFIQVQTYMQPLWSVIVENHPDHKSDLYNGATQAILTVLGFLGALLAGILKADWQVKGDLTLTLCSLSQGFLILYTSRTHYIFASYACYIVYGSLYYFMITVTSTEVAKRIKDESYGLVFGVNTFAALLMQTILTAVVVMKGVGLALAPRDQYFVYGCVHVCIAVIFIVIGFVNWVVKSKDYRRTSVTVQDM</sequence>
<reference evidence="9" key="1">
    <citation type="submission" date="2022-03" db="EMBL/GenBank/DDBJ databases">
        <authorList>
            <person name="Sayadi A."/>
        </authorList>
    </citation>
    <scope>NUCLEOTIDE SEQUENCE</scope>
</reference>
<dbReference type="NCBIfam" id="TIGR00806">
    <property type="entry name" value="rfc"/>
    <property type="match status" value="1"/>
</dbReference>
<proteinExistence type="inferred from homology"/>
<dbReference type="GO" id="GO:0090482">
    <property type="term" value="F:vitamin transmembrane transporter activity"/>
    <property type="evidence" value="ECO:0007669"/>
    <property type="project" value="InterPro"/>
</dbReference>
<name>A0A9P0JS29_ACAOB</name>
<feature type="transmembrane region" description="Helical" evidence="8">
    <location>
        <begin position="138"/>
        <end position="159"/>
    </location>
</feature>
<feature type="transmembrane region" description="Helical" evidence="8">
    <location>
        <begin position="98"/>
        <end position="117"/>
    </location>
</feature>
<dbReference type="Gene3D" id="1.20.1250.20">
    <property type="entry name" value="MFS general substrate transporter like domains"/>
    <property type="match status" value="1"/>
</dbReference>
<dbReference type="InterPro" id="IPR036259">
    <property type="entry name" value="MFS_trans_sf"/>
</dbReference>
<feature type="transmembrane region" description="Helical" evidence="8">
    <location>
        <begin position="74"/>
        <end position="92"/>
    </location>
</feature>
<dbReference type="SUPFAM" id="SSF103473">
    <property type="entry name" value="MFS general substrate transporter"/>
    <property type="match status" value="1"/>
</dbReference>
<feature type="transmembrane region" description="Helical" evidence="8">
    <location>
        <begin position="321"/>
        <end position="342"/>
    </location>
</feature>
<dbReference type="Proteomes" id="UP001152888">
    <property type="component" value="Unassembled WGS sequence"/>
</dbReference>
<comment type="subcellular location">
    <subcellularLocation>
        <location evidence="7">Membrane</location>
        <topology evidence="7">Multi-pass membrane protein</topology>
    </subcellularLocation>
</comment>
<evidence type="ECO:0000256" key="6">
    <source>
        <dbReference type="ARBA" id="ARBA00023180"/>
    </source>
</evidence>
<keyword evidence="4 8" id="KW-1133">Transmembrane helix</keyword>
<evidence type="ECO:0000256" key="4">
    <source>
        <dbReference type="ARBA" id="ARBA00022989"/>
    </source>
</evidence>
<keyword evidence="10" id="KW-1185">Reference proteome</keyword>
<feature type="transmembrane region" description="Helical" evidence="8">
    <location>
        <begin position="265"/>
        <end position="286"/>
    </location>
</feature>
<evidence type="ECO:0000313" key="9">
    <source>
        <dbReference type="EMBL" id="CAH1958880.1"/>
    </source>
</evidence>
<evidence type="ECO:0000256" key="3">
    <source>
        <dbReference type="ARBA" id="ARBA00022954"/>
    </source>
</evidence>
<keyword evidence="5 7" id="KW-0472">Membrane</keyword>
<dbReference type="PANTHER" id="PTHR10686">
    <property type="entry name" value="FOLATE TRANSPORTER"/>
    <property type="match status" value="1"/>
</dbReference>
<gene>
    <name evidence="9" type="ORF">ACAOBT_LOCUS2904</name>
</gene>
<feature type="transmembrane region" description="Helical" evidence="8">
    <location>
        <begin position="391"/>
        <end position="415"/>
    </location>
</feature>
<keyword evidence="7" id="KW-0813">Transport</keyword>
<comment type="similarity">
    <text evidence="1 7">Belongs to the reduced folate carrier (RFC) transporter (TC 2.A.48) family.</text>
</comment>
<dbReference type="OrthoDB" id="18814at2759"/>
<dbReference type="Pfam" id="PF01770">
    <property type="entry name" value="Folate_carrier"/>
    <property type="match status" value="2"/>
</dbReference>
<accession>A0A9P0JS29</accession>
<dbReference type="EMBL" id="CAKOFQ010006679">
    <property type="protein sequence ID" value="CAH1958880.1"/>
    <property type="molecule type" value="Genomic_DNA"/>
</dbReference>
<comment type="caution">
    <text evidence="9">The sequence shown here is derived from an EMBL/GenBank/DDBJ whole genome shotgun (WGS) entry which is preliminary data.</text>
</comment>
<feature type="transmembrane region" description="Helical" evidence="8">
    <location>
        <begin position="46"/>
        <end position="67"/>
    </location>
</feature>